<dbReference type="Proteomes" id="UP000887565">
    <property type="component" value="Unplaced"/>
</dbReference>
<name>A0A915HZ20_ROMCU</name>
<organism evidence="1 2">
    <name type="scientific">Romanomermis culicivorax</name>
    <name type="common">Nematode worm</name>
    <dbReference type="NCBI Taxonomy" id="13658"/>
    <lineage>
        <taxon>Eukaryota</taxon>
        <taxon>Metazoa</taxon>
        <taxon>Ecdysozoa</taxon>
        <taxon>Nematoda</taxon>
        <taxon>Enoplea</taxon>
        <taxon>Dorylaimia</taxon>
        <taxon>Mermithida</taxon>
        <taxon>Mermithoidea</taxon>
        <taxon>Mermithidae</taxon>
        <taxon>Romanomermis</taxon>
    </lineage>
</organism>
<reference evidence="2" key="1">
    <citation type="submission" date="2022-11" db="UniProtKB">
        <authorList>
            <consortium name="WormBaseParasite"/>
        </authorList>
    </citation>
    <scope>IDENTIFICATION</scope>
</reference>
<evidence type="ECO:0000313" key="2">
    <source>
        <dbReference type="WBParaSite" id="nRc.2.0.1.t06511-RA"/>
    </source>
</evidence>
<evidence type="ECO:0000313" key="1">
    <source>
        <dbReference type="Proteomes" id="UP000887565"/>
    </source>
</evidence>
<sequence length="159" mass="18431">MIKKEEKVIIRTNGMKNFCKYKNFFFKSAVNKKSWVRACLRTLNHCTLSLTTIAYHLPDPAQISGTNRHQDIIFAYRVYAPRTADVGFDTFRAIGLKFVILAYHFDFGCNGLKQRRFLGEFDMMQRTNSKSLMITLFNHFKTSLLENAPMGQKKRCAAD</sequence>
<dbReference type="WBParaSite" id="nRc.2.0.1.t06511-RA">
    <property type="protein sequence ID" value="nRc.2.0.1.t06511-RA"/>
    <property type="gene ID" value="nRc.2.0.1.g06511"/>
</dbReference>
<protein>
    <submittedName>
        <fullName evidence="2">Uncharacterized protein</fullName>
    </submittedName>
</protein>
<accession>A0A915HZ20</accession>
<dbReference type="AlphaFoldDB" id="A0A915HZ20"/>
<keyword evidence="1" id="KW-1185">Reference proteome</keyword>
<proteinExistence type="predicted"/>